<evidence type="ECO:0000259" key="1">
    <source>
        <dbReference type="Pfam" id="PF18735"/>
    </source>
</evidence>
<organism evidence="2 3">
    <name type="scientific">Arsukibacterium indicum</name>
    <dbReference type="NCBI Taxonomy" id="2848612"/>
    <lineage>
        <taxon>Bacteria</taxon>
        <taxon>Pseudomonadati</taxon>
        <taxon>Pseudomonadota</taxon>
        <taxon>Gammaproteobacteria</taxon>
        <taxon>Chromatiales</taxon>
        <taxon>Chromatiaceae</taxon>
        <taxon>Arsukibacterium</taxon>
    </lineage>
</organism>
<proteinExistence type="predicted"/>
<protein>
    <recommendedName>
        <fullName evidence="1">RiboL-PSP-HEPN domain-containing protein</fullName>
    </recommendedName>
</protein>
<dbReference type="Proteomes" id="UP000704611">
    <property type="component" value="Unassembled WGS sequence"/>
</dbReference>
<reference evidence="2 3" key="1">
    <citation type="submission" date="2021-06" db="EMBL/GenBank/DDBJ databases">
        <title>Rheinheimera indica sp. nov., isolated from deep-sea sediment.</title>
        <authorList>
            <person name="Wang Z."/>
            <person name="Zhang X.-Y."/>
        </authorList>
    </citation>
    <scope>NUCLEOTIDE SEQUENCE [LARGE SCALE GENOMIC DNA]</scope>
    <source>
        <strain evidence="2 3">SM2107</strain>
    </source>
</reference>
<evidence type="ECO:0000313" key="3">
    <source>
        <dbReference type="Proteomes" id="UP000704611"/>
    </source>
</evidence>
<feature type="domain" description="RiboL-PSP-HEPN" evidence="1">
    <location>
        <begin position="18"/>
        <end position="174"/>
    </location>
</feature>
<evidence type="ECO:0000313" key="2">
    <source>
        <dbReference type="EMBL" id="MBV2129381.1"/>
    </source>
</evidence>
<gene>
    <name evidence="2" type="ORF">KQY15_09760</name>
</gene>
<dbReference type="RefSeq" id="WP_217668992.1">
    <property type="nucleotide sequence ID" value="NZ_JAHRID010000003.1"/>
</dbReference>
<comment type="caution">
    <text evidence="2">The sequence shown here is derived from an EMBL/GenBank/DDBJ whole genome shotgun (WGS) entry which is preliminary data.</text>
</comment>
<name>A0ABS6MKP2_9GAMM</name>
<dbReference type="Pfam" id="PF18735">
    <property type="entry name" value="HEPN_RiboL-PSP"/>
    <property type="match status" value="1"/>
</dbReference>
<accession>A0ABS6MKP2</accession>
<keyword evidence="3" id="KW-1185">Reference proteome</keyword>
<dbReference type="InterPro" id="IPR041519">
    <property type="entry name" value="HEPN_RiboL-PSP"/>
</dbReference>
<sequence length="177" mass="20571">MTSRAYAIFETGMQDVAKLIQLFDNLESQEHRQQYEVLKRAALVMTTTAWESYIETYLHELLIKKINGIQGSFAGDFIQQKFEAEIKRLNNPSGDKVRQLSKEFLRCDITEHWKWANTEPAQARQQLNHWLSKRGDAVHSACESGNPQKAHLVKKDDLDKAVRFFRELVKVTDLICF</sequence>
<dbReference type="EMBL" id="JAHRID010000003">
    <property type="protein sequence ID" value="MBV2129381.1"/>
    <property type="molecule type" value="Genomic_DNA"/>
</dbReference>